<feature type="transmembrane region" description="Helical" evidence="17">
    <location>
        <begin position="1095"/>
        <end position="1117"/>
    </location>
</feature>
<keyword evidence="7 15" id="KW-0067">ATP-binding</keyword>
<dbReference type="PANTHER" id="PTHR24092">
    <property type="entry name" value="PROBABLE PHOSPHOLIPID-TRANSPORTING ATPASE"/>
    <property type="match status" value="1"/>
</dbReference>
<keyword evidence="3" id="KW-0813">Transport</keyword>
<feature type="binding site" evidence="15">
    <location>
        <position position="928"/>
    </location>
    <ligand>
        <name>ATP</name>
        <dbReference type="ChEBI" id="CHEBI:30616"/>
    </ligand>
</feature>
<dbReference type="SUPFAM" id="SSF81653">
    <property type="entry name" value="Calcium ATPase, transduction domain A"/>
    <property type="match status" value="1"/>
</dbReference>
<dbReference type="PANTHER" id="PTHR24092:SF180">
    <property type="entry name" value="PHOSPHOLIPID-TRANSPORTING ATPASE DNF1-RELATED"/>
    <property type="match status" value="1"/>
</dbReference>
<accession>A0A1E3NJJ8</accession>
<evidence type="ECO:0000256" key="2">
    <source>
        <dbReference type="ARBA" id="ARBA00008109"/>
    </source>
</evidence>
<feature type="domain" description="P-type ATPase N-terminal" evidence="19">
    <location>
        <begin position="55"/>
        <end position="107"/>
    </location>
</feature>
<evidence type="ECO:0000256" key="18">
    <source>
        <dbReference type="SAM" id="MobiDB-lite"/>
    </source>
</evidence>
<evidence type="ECO:0000256" key="13">
    <source>
        <dbReference type="ARBA" id="ARBA00049128"/>
    </source>
</evidence>
<comment type="catalytic activity">
    <reaction evidence="13">
        <text>a 1,2-diacyl-sn-glycero-3-phosphoethanolamine(out) + ATP + H2O = a 1,2-diacyl-sn-glycero-3-phosphoethanolamine(in) + ADP + phosphate + H(+)</text>
        <dbReference type="Rhea" id="RHEA:66132"/>
        <dbReference type="ChEBI" id="CHEBI:15377"/>
        <dbReference type="ChEBI" id="CHEBI:15378"/>
        <dbReference type="ChEBI" id="CHEBI:30616"/>
        <dbReference type="ChEBI" id="CHEBI:43474"/>
        <dbReference type="ChEBI" id="CHEBI:64612"/>
        <dbReference type="ChEBI" id="CHEBI:456216"/>
    </reaction>
    <physiologicalReaction direction="left-to-right" evidence="13">
        <dbReference type="Rhea" id="RHEA:66133"/>
    </physiologicalReaction>
</comment>
<feature type="binding site" evidence="15">
    <location>
        <position position="958"/>
    </location>
    <ligand>
        <name>ATP</name>
        <dbReference type="ChEBI" id="CHEBI:30616"/>
    </ligand>
</feature>
<dbReference type="InterPro" id="IPR023214">
    <property type="entry name" value="HAD_sf"/>
</dbReference>
<evidence type="ECO:0000313" key="21">
    <source>
        <dbReference type="EMBL" id="ODQ46322.1"/>
    </source>
</evidence>
<dbReference type="SUPFAM" id="SSF81665">
    <property type="entry name" value="Calcium ATPase, transmembrane domain M"/>
    <property type="match status" value="1"/>
</dbReference>
<dbReference type="GO" id="GO:0005524">
    <property type="term" value="F:ATP binding"/>
    <property type="evidence" value="ECO:0007669"/>
    <property type="project" value="UniProtKB-UniRule"/>
</dbReference>
<evidence type="ECO:0000256" key="12">
    <source>
        <dbReference type="ARBA" id="ARBA00034036"/>
    </source>
</evidence>
<feature type="transmembrane region" description="Helical" evidence="17">
    <location>
        <begin position="397"/>
        <end position="421"/>
    </location>
</feature>
<dbReference type="PRINTS" id="PR00119">
    <property type="entry name" value="CATATPASE"/>
</dbReference>
<dbReference type="InterPro" id="IPR008250">
    <property type="entry name" value="ATPase_P-typ_transduc_dom_A_sf"/>
</dbReference>
<dbReference type="InterPro" id="IPR006539">
    <property type="entry name" value="P-type_ATPase_IV"/>
</dbReference>
<feature type="transmembrane region" description="Helical" evidence="17">
    <location>
        <begin position="1043"/>
        <end position="1064"/>
    </location>
</feature>
<feature type="binding site" evidence="15">
    <location>
        <position position="820"/>
    </location>
    <ligand>
        <name>ATP</name>
        <dbReference type="ChEBI" id="CHEBI:30616"/>
    </ligand>
</feature>
<dbReference type="Gene3D" id="2.70.150.10">
    <property type="entry name" value="Calcium-transporting ATPase, cytoplasmic transduction domain A"/>
    <property type="match status" value="1"/>
</dbReference>
<feature type="binding site" evidence="15">
    <location>
        <position position="684"/>
    </location>
    <ligand>
        <name>ATP</name>
        <dbReference type="ChEBI" id="CHEBI:30616"/>
    </ligand>
</feature>
<keyword evidence="11 17" id="KW-0472">Membrane</keyword>
<dbReference type="InterPro" id="IPR032630">
    <property type="entry name" value="P_typ_ATPase_c"/>
</dbReference>
<feature type="binding site" evidence="15">
    <location>
        <position position="957"/>
    </location>
    <ligand>
        <name>ATP</name>
        <dbReference type="ChEBI" id="CHEBI:30616"/>
    </ligand>
</feature>
<dbReference type="GO" id="GO:0012505">
    <property type="term" value="C:endomembrane system"/>
    <property type="evidence" value="ECO:0007669"/>
    <property type="project" value="UniProtKB-SubCell"/>
</dbReference>
<dbReference type="Pfam" id="PF16209">
    <property type="entry name" value="PhoLip_ATPase_N"/>
    <property type="match status" value="1"/>
</dbReference>
<evidence type="ECO:0000259" key="19">
    <source>
        <dbReference type="Pfam" id="PF16209"/>
    </source>
</evidence>
<reference evidence="21 22" key="1">
    <citation type="journal article" date="2016" name="Proc. Natl. Acad. Sci. U.S.A.">
        <title>Comparative genomics of biotechnologically important yeasts.</title>
        <authorList>
            <person name="Riley R."/>
            <person name="Haridas S."/>
            <person name="Wolfe K.H."/>
            <person name="Lopes M.R."/>
            <person name="Hittinger C.T."/>
            <person name="Goeker M."/>
            <person name="Salamov A.A."/>
            <person name="Wisecaver J.H."/>
            <person name="Long T.M."/>
            <person name="Calvey C.H."/>
            <person name="Aerts A.L."/>
            <person name="Barry K.W."/>
            <person name="Choi C."/>
            <person name="Clum A."/>
            <person name="Coughlan A.Y."/>
            <person name="Deshpande S."/>
            <person name="Douglass A.P."/>
            <person name="Hanson S.J."/>
            <person name="Klenk H.-P."/>
            <person name="LaButti K.M."/>
            <person name="Lapidus A."/>
            <person name="Lindquist E.A."/>
            <person name="Lipzen A.M."/>
            <person name="Meier-Kolthoff J.P."/>
            <person name="Ohm R.A."/>
            <person name="Otillar R.P."/>
            <person name="Pangilinan J.L."/>
            <person name="Peng Y."/>
            <person name="Rokas A."/>
            <person name="Rosa C.A."/>
            <person name="Scheuner C."/>
            <person name="Sibirny A.A."/>
            <person name="Slot J.C."/>
            <person name="Stielow J.B."/>
            <person name="Sun H."/>
            <person name="Kurtzman C.P."/>
            <person name="Blackwell M."/>
            <person name="Grigoriev I.V."/>
            <person name="Jeffries T.W."/>
        </authorList>
    </citation>
    <scope>NUCLEOTIDE SEQUENCE [LARGE SCALE GENOMIC DNA]</scope>
    <source>
        <strain evidence="21 22">NRRL Y-2026</strain>
    </source>
</reference>
<evidence type="ECO:0000256" key="7">
    <source>
        <dbReference type="ARBA" id="ARBA00022840"/>
    </source>
</evidence>
<sequence length="1307" mass="148578">MKTVEEDVRGLLNKAYELSFKRWFDKSNRQPDADAVREIYYNQSLPEHMIDPKTHMNKILYTRNKIRTTKYTPLNFIPMNIFFQFTNIANSYFLFIIILGCFQIFGVQSPGMQAVPLIVIVVLTAFKDAFEDYRREISDYEMNSSKVHKLFGVDNHNAMEDHVGAWRRFKKACTRASRKVVRLFKRKRKSSPGDSNSTSNNSDLESADLYTIRSARSAMDHHSTRNSLSSSNYPLKFKSTQWKQVLVGDIVRIRKNEEIPSDILLLQSSTKNSICYVETKNLDGETSLRVKHAMSFSSSKIKRIADLGKLVFSVSTEQPNKNLYSFHGVVHYEDPEGVEKTSSEAASVENILLRGSVLRNTNYVIGIVLATGSETKIMLNSGVTPTKKSKISKNLNYFVLINFFLLFILCFVSGLINGLFYRKSSNSRQYFEYKPYAPTPQANGTLTFFVVLIMYQTLVPISLYITIEIIKTVHAFFIYSDVGMYYEKLDLPCMPKSWGISDDLGQIEYIFSDKTGTLTQNVMEFKKCAIADKSYGLAYTSAQEGYDKRLGNVDVTAKAKYMKELIANSRSQMIPQLKSSNPFFKEENLAFVSPEFMDEMNDKRNHDFLLALALCHSAVIDYEDMDSANDETIINYSAESPDEIALVSFARDMGVVFLGKEDDYYLVSDNGKQLKYKVLCVIPFSSARKRMTIVLESPDGNIKMYMKGADNVIMQRSARGEFDEEIGKNLEEYSNEGLRTLCISTKDLNPNEFYDWYDHYAKAGKLLDEQRELESERLADQFENSVVLLGATAIDDKLQDGVPETIESLRKAGIKIWVLTGDKVETAISIGYSCSMLNNNMDLLKVQSESVEDLERTIDALLKEKFDIDPTKAVNLKQARSDHSIPDERHALLIDGKTLTILFDESPKDVQLKFLMLGKKCCSILCCRVSPSQKASVVNLVKKNLDVITLAIGDGANDVSMIQAANVGVGIAGEEGRQAAMSSDYAFGQFRFLQRLLLVHGKWSFQRLSEMIPCFFYKNVIFVMPLFWYGIFTDFDGTYLYEYTFLMLFNLFFTSIPVITLATMDQDVPDYVSLVIPQLYRAGINYNERATILKFLFYMADGLYQSAISFFFPWLLFRTGSVATHNGLGIGQIFSVGTFCIHIAIISCNLYIILKQRRWDSITVSLNFLSDLLLFIWVSGWSSSHFSNNFYKIGLRNYESASFWACLFIGVLACVIPGFALDLFRINYFPSDTDKVREMLKINFFEQRDAGHVEKQLEIAKRIGNNSASGAGNDAETSKEVETPNMQQGTSESNEYDKSSDFSFQRV</sequence>
<comment type="similarity">
    <text evidence="2 17">Belongs to the cation transport ATPase (P-type) (TC 3.A.3) family. Type IV subfamily.</text>
</comment>
<gene>
    <name evidence="21" type="ORF">PICMEDRAFT_128046</name>
</gene>
<feature type="binding site" evidence="15">
    <location>
        <position position="707"/>
    </location>
    <ligand>
        <name>ATP</name>
        <dbReference type="ChEBI" id="CHEBI:30616"/>
    </ligand>
</feature>
<dbReference type="FunFam" id="3.40.50.1000:FF:000130">
    <property type="entry name" value="Phospholipid-transporting ATPase"/>
    <property type="match status" value="1"/>
</dbReference>
<dbReference type="RefSeq" id="XP_019017435.1">
    <property type="nucleotide sequence ID" value="XM_019159969.1"/>
</dbReference>
<keyword evidence="6 15" id="KW-0547">Nucleotide-binding</keyword>
<dbReference type="STRING" id="763406.A0A1E3NJJ8"/>
<name>A0A1E3NJJ8_9ASCO</name>
<evidence type="ECO:0000256" key="9">
    <source>
        <dbReference type="ARBA" id="ARBA00022967"/>
    </source>
</evidence>
<feature type="transmembrane region" description="Helical" evidence="17">
    <location>
        <begin position="446"/>
        <end position="467"/>
    </location>
</feature>
<feature type="compositionally biased region" description="Polar residues" evidence="18">
    <location>
        <begin position="1284"/>
        <end position="1293"/>
    </location>
</feature>
<dbReference type="Pfam" id="PF16212">
    <property type="entry name" value="PhoLip_ATPase_C"/>
    <property type="match status" value="1"/>
</dbReference>
<feature type="transmembrane region" description="Helical" evidence="17">
    <location>
        <begin position="1164"/>
        <end position="1181"/>
    </location>
</feature>
<dbReference type="Gene3D" id="3.40.50.1000">
    <property type="entry name" value="HAD superfamily/HAD-like"/>
    <property type="match status" value="1"/>
</dbReference>
<evidence type="ECO:0000256" key="8">
    <source>
        <dbReference type="ARBA" id="ARBA00022842"/>
    </source>
</evidence>
<dbReference type="GO" id="GO:0140346">
    <property type="term" value="F:phosphatidylserine flippase activity"/>
    <property type="evidence" value="ECO:0007669"/>
    <property type="project" value="UniProtKB-ARBA"/>
</dbReference>
<dbReference type="InterPro" id="IPR032631">
    <property type="entry name" value="P-type_ATPase_N"/>
</dbReference>
<comment type="cofactor">
    <cofactor evidence="16">
        <name>Mg(2+)</name>
        <dbReference type="ChEBI" id="CHEBI:18420"/>
    </cofactor>
</comment>
<feature type="binding site" evidence="15">
    <location>
        <position position="514"/>
    </location>
    <ligand>
        <name>ATP</name>
        <dbReference type="ChEBI" id="CHEBI:30616"/>
    </ligand>
</feature>
<feature type="domain" description="P-type ATPase C-terminal" evidence="20">
    <location>
        <begin position="980"/>
        <end position="1231"/>
    </location>
</feature>
<dbReference type="InterPro" id="IPR001757">
    <property type="entry name" value="P_typ_ATPase"/>
</dbReference>
<feature type="binding site" evidence="15">
    <location>
        <position position="822"/>
    </location>
    <ligand>
        <name>ATP</name>
        <dbReference type="ChEBI" id="CHEBI:30616"/>
    </ligand>
</feature>
<feature type="binding site" evidence="15">
    <location>
        <position position="513"/>
    </location>
    <ligand>
        <name>ATP</name>
        <dbReference type="ChEBI" id="CHEBI:30616"/>
    </ligand>
</feature>
<dbReference type="GO" id="GO:0016887">
    <property type="term" value="F:ATP hydrolysis activity"/>
    <property type="evidence" value="ECO:0007669"/>
    <property type="project" value="InterPro"/>
</dbReference>
<dbReference type="EMBL" id="KV454003">
    <property type="protein sequence ID" value="ODQ46322.1"/>
    <property type="molecule type" value="Genomic_DNA"/>
</dbReference>
<dbReference type="PROSITE" id="PS00154">
    <property type="entry name" value="ATPASE_E1_E2"/>
    <property type="match status" value="1"/>
</dbReference>
<dbReference type="Pfam" id="PF13246">
    <property type="entry name" value="Cation_ATPase"/>
    <property type="match status" value="1"/>
</dbReference>
<dbReference type="SUPFAM" id="SSF81660">
    <property type="entry name" value="Metal cation-transporting ATPase, ATP-binding domain N"/>
    <property type="match status" value="1"/>
</dbReference>
<dbReference type="SFLD" id="SFLDF00027">
    <property type="entry name" value="p-type_atpase"/>
    <property type="match status" value="1"/>
</dbReference>
<evidence type="ECO:0000256" key="16">
    <source>
        <dbReference type="PIRSR" id="PIRSR606539-3"/>
    </source>
</evidence>
<dbReference type="GO" id="GO:0000287">
    <property type="term" value="F:magnesium ion binding"/>
    <property type="evidence" value="ECO:0007669"/>
    <property type="project" value="UniProtKB-UniRule"/>
</dbReference>
<keyword evidence="5 16" id="KW-0479">Metal-binding</keyword>
<dbReference type="InterPro" id="IPR023298">
    <property type="entry name" value="ATPase_P-typ_TM_dom_sf"/>
</dbReference>
<dbReference type="NCBIfam" id="TIGR01652">
    <property type="entry name" value="ATPase-Plipid"/>
    <property type="match status" value="1"/>
</dbReference>
<feature type="binding site" evidence="16">
    <location>
        <position position="958"/>
    </location>
    <ligand>
        <name>Mg(2+)</name>
        <dbReference type="ChEBI" id="CHEBI:18420"/>
    </ligand>
</feature>
<dbReference type="SFLD" id="SFLDS00003">
    <property type="entry name" value="Haloacid_Dehalogenase"/>
    <property type="match status" value="1"/>
</dbReference>
<dbReference type="SUPFAM" id="SSF56784">
    <property type="entry name" value="HAD-like"/>
    <property type="match status" value="1"/>
</dbReference>
<feature type="binding site" evidence="16">
    <location>
        <position position="954"/>
    </location>
    <ligand>
        <name>Mg(2+)</name>
        <dbReference type="ChEBI" id="CHEBI:18420"/>
    </ligand>
</feature>
<evidence type="ECO:0000256" key="11">
    <source>
        <dbReference type="ARBA" id="ARBA00023136"/>
    </source>
</evidence>
<evidence type="ECO:0000259" key="20">
    <source>
        <dbReference type="Pfam" id="PF16212"/>
    </source>
</evidence>
<feature type="binding site" evidence="15">
    <location>
        <position position="515"/>
    </location>
    <ligand>
        <name>ATP</name>
        <dbReference type="ChEBI" id="CHEBI:30616"/>
    </ligand>
</feature>
<dbReference type="OrthoDB" id="377733at2759"/>
<dbReference type="Proteomes" id="UP000094455">
    <property type="component" value="Unassembled WGS sequence"/>
</dbReference>
<evidence type="ECO:0000256" key="5">
    <source>
        <dbReference type="ARBA" id="ARBA00022723"/>
    </source>
</evidence>
<dbReference type="GeneID" id="30176656"/>
<dbReference type="InterPro" id="IPR018303">
    <property type="entry name" value="ATPase_P-typ_P_site"/>
</dbReference>
<evidence type="ECO:0000256" key="15">
    <source>
        <dbReference type="PIRSR" id="PIRSR606539-2"/>
    </source>
</evidence>
<dbReference type="GO" id="GO:0005886">
    <property type="term" value="C:plasma membrane"/>
    <property type="evidence" value="ECO:0007669"/>
    <property type="project" value="TreeGrafter"/>
</dbReference>
<dbReference type="InterPro" id="IPR036412">
    <property type="entry name" value="HAD-like_sf"/>
</dbReference>
<feature type="transmembrane region" description="Helical" evidence="17">
    <location>
        <begin position="1201"/>
        <end position="1221"/>
    </location>
</feature>
<keyword evidence="10 17" id="KW-1133">Transmembrane helix</keyword>
<feature type="transmembrane region" description="Helical" evidence="17">
    <location>
        <begin position="111"/>
        <end position="130"/>
    </location>
</feature>
<comment type="subcellular location">
    <subcellularLocation>
        <location evidence="1">Endomembrane system</location>
        <topology evidence="1">Multi-pass membrane protein</topology>
    </subcellularLocation>
    <subcellularLocation>
        <location evidence="17">Membrane</location>
        <topology evidence="17">Multi-pass membrane protein</topology>
    </subcellularLocation>
</comment>
<feature type="region of interest" description="Disordered" evidence="18">
    <location>
        <begin position="1265"/>
        <end position="1307"/>
    </location>
</feature>
<feature type="transmembrane region" description="Helical" evidence="17">
    <location>
        <begin position="81"/>
        <end position="105"/>
    </location>
</feature>
<evidence type="ECO:0000256" key="4">
    <source>
        <dbReference type="ARBA" id="ARBA00022692"/>
    </source>
</evidence>
<proteinExistence type="inferred from homology"/>
<dbReference type="FunFam" id="3.40.50.1000:FF:000001">
    <property type="entry name" value="Phospholipid-transporting ATPase IC"/>
    <property type="match status" value="1"/>
</dbReference>
<evidence type="ECO:0000256" key="6">
    <source>
        <dbReference type="ARBA" id="ARBA00022741"/>
    </source>
</evidence>
<comment type="catalytic activity">
    <reaction evidence="12 17">
        <text>ATP + H2O + phospholipidSide 1 = ADP + phosphate + phospholipidSide 2.</text>
        <dbReference type="EC" id="7.6.2.1"/>
    </reaction>
</comment>
<keyword evidence="9 17" id="KW-1278">Translocase</keyword>
<protein>
    <recommendedName>
        <fullName evidence="17">Phospholipid-transporting ATPase</fullName>
        <ecNumber evidence="17">7.6.2.1</ecNumber>
    </recommendedName>
</protein>
<keyword evidence="8 16" id="KW-0460">Magnesium</keyword>
<dbReference type="InterPro" id="IPR023299">
    <property type="entry name" value="ATPase_P-typ_cyto_dom_N"/>
</dbReference>
<evidence type="ECO:0000256" key="10">
    <source>
        <dbReference type="ARBA" id="ARBA00022989"/>
    </source>
</evidence>
<dbReference type="NCBIfam" id="TIGR01494">
    <property type="entry name" value="ATPase_P-type"/>
    <property type="match status" value="1"/>
</dbReference>
<evidence type="ECO:0000256" key="17">
    <source>
        <dbReference type="RuleBase" id="RU362033"/>
    </source>
</evidence>
<keyword evidence="22" id="KW-1185">Reference proteome</keyword>
<dbReference type="Gene3D" id="3.40.1110.10">
    <property type="entry name" value="Calcium-transporting ATPase, cytoplasmic domain N"/>
    <property type="match status" value="1"/>
</dbReference>
<feature type="transmembrane region" description="Helical" evidence="17">
    <location>
        <begin position="1012"/>
        <end position="1031"/>
    </location>
</feature>
<feature type="binding site" evidence="15">
    <location>
        <position position="934"/>
    </location>
    <ligand>
        <name>ATP</name>
        <dbReference type="ChEBI" id="CHEBI:30616"/>
    </ligand>
</feature>
<feature type="transmembrane region" description="Helical" evidence="17">
    <location>
        <begin position="1129"/>
        <end position="1152"/>
    </location>
</feature>
<feature type="active site" description="4-aspartylphosphate intermediate" evidence="14">
    <location>
        <position position="513"/>
    </location>
</feature>
<feature type="binding site" evidence="16">
    <location>
        <position position="513"/>
    </location>
    <ligand>
        <name>Mg(2+)</name>
        <dbReference type="ChEBI" id="CHEBI:18420"/>
    </ligand>
</feature>
<evidence type="ECO:0000256" key="1">
    <source>
        <dbReference type="ARBA" id="ARBA00004127"/>
    </source>
</evidence>
<evidence type="ECO:0000256" key="3">
    <source>
        <dbReference type="ARBA" id="ARBA00022448"/>
    </source>
</evidence>
<dbReference type="SFLD" id="SFLDG00002">
    <property type="entry name" value="C1.7:_P-type_atpase_like"/>
    <property type="match status" value="1"/>
</dbReference>
<feature type="binding site" evidence="15">
    <location>
        <position position="739"/>
    </location>
    <ligand>
        <name>ATP</name>
        <dbReference type="ChEBI" id="CHEBI:30616"/>
    </ligand>
</feature>
<dbReference type="InterPro" id="IPR044492">
    <property type="entry name" value="P_typ_ATPase_HD_dom"/>
</dbReference>
<evidence type="ECO:0000256" key="14">
    <source>
        <dbReference type="PIRSR" id="PIRSR606539-1"/>
    </source>
</evidence>
<feature type="binding site" evidence="16">
    <location>
        <position position="515"/>
    </location>
    <ligand>
        <name>Mg(2+)</name>
        <dbReference type="ChEBI" id="CHEBI:18420"/>
    </ligand>
</feature>
<keyword evidence="4 17" id="KW-0812">Transmembrane</keyword>
<dbReference type="EC" id="7.6.2.1" evidence="17"/>
<evidence type="ECO:0000313" key="22">
    <source>
        <dbReference type="Proteomes" id="UP000094455"/>
    </source>
</evidence>
<feature type="binding site" evidence="15">
    <location>
        <position position="821"/>
    </location>
    <ligand>
        <name>ATP</name>
        <dbReference type="ChEBI" id="CHEBI:30616"/>
    </ligand>
</feature>
<organism evidence="21 22">
    <name type="scientific">Pichia membranifaciens NRRL Y-2026</name>
    <dbReference type="NCBI Taxonomy" id="763406"/>
    <lineage>
        <taxon>Eukaryota</taxon>
        <taxon>Fungi</taxon>
        <taxon>Dikarya</taxon>
        <taxon>Ascomycota</taxon>
        <taxon>Saccharomycotina</taxon>
        <taxon>Pichiomycetes</taxon>
        <taxon>Pichiales</taxon>
        <taxon>Pichiaceae</taxon>
        <taxon>Pichia</taxon>
    </lineage>
</organism>
<feature type="binding site" evidence="15">
    <location>
        <position position="643"/>
    </location>
    <ligand>
        <name>ATP</name>
        <dbReference type="ChEBI" id="CHEBI:30616"/>
    </ligand>
</feature>